<feature type="region of interest" description="Disordered" evidence="2">
    <location>
        <begin position="19"/>
        <end position="41"/>
    </location>
</feature>
<evidence type="ECO:0000256" key="1">
    <source>
        <dbReference type="ARBA" id="ARBA00010635"/>
    </source>
</evidence>
<dbReference type="PANTHER" id="PTHR15736:SF10">
    <property type="entry name" value="PROTEIN FAM131B ISOFORM X1"/>
    <property type="match status" value="1"/>
</dbReference>
<dbReference type="AlphaFoldDB" id="A0A1A8ABX8"/>
<keyword evidence="5" id="KW-1185">Reference proteome</keyword>
<protein>
    <submittedName>
        <fullName evidence="4">Family with sequence similarity 131 member Ba</fullName>
    </submittedName>
    <submittedName>
        <fullName evidence="3">Family with sequence similarity 131, member Ba</fullName>
    </submittedName>
</protein>
<feature type="region of interest" description="Disordered" evidence="2">
    <location>
        <begin position="166"/>
        <end position="186"/>
    </location>
</feature>
<evidence type="ECO:0000313" key="5">
    <source>
        <dbReference type="Proteomes" id="UP000694548"/>
    </source>
</evidence>
<name>A0A1A8ABX8_NOTFU</name>
<gene>
    <name evidence="3" type="primary">FAM131BA</name>
    <name evidence="4" type="synonym">LOC107394830</name>
</gene>
<dbReference type="GeneTree" id="ENSGT00950000183106"/>
<dbReference type="EMBL" id="HADY01014089">
    <property type="protein sequence ID" value="SBP52574.1"/>
    <property type="molecule type" value="Transcribed_RNA"/>
</dbReference>
<dbReference type="InterPro" id="IPR026782">
    <property type="entry name" value="FAM131"/>
</dbReference>
<organism evidence="3">
    <name type="scientific">Nothobranchius furzeri</name>
    <name type="common">Turquoise killifish</name>
    <dbReference type="NCBI Taxonomy" id="105023"/>
    <lineage>
        <taxon>Eukaryota</taxon>
        <taxon>Metazoa</taxon>
        <taxon>Chordata</taxon>
        <taxon>Craniata</taxon>
        <taxon>Vertebrata</taxon>
        <taxon>Euteleostomi</taxon>
        <taxon>Actinopterygii</taxon>
        <taxon>Neopterygii</taxon>
        <taxon>Teleostei</taxon>
        <taxon>Neoteleostei</taxon>
        <taxon>Acanthomorphata</taxon>
        <taxon>Ovalentaria</taxon>
        <taxon>Atherinomorphae</taxon>
        <taxon>Cyprinodontiformes</taxon>
        <taxon>Nothobranchiidae</taxon>
        <taxon>Nothobranchius</taxon>
    </lineage>
</organism>
<accession>A0A1A8ABX8</accession>
<proteinExistence type="inferred from homology"/>
<dbReference type="Bgee" id="ENSNFUG00015015240">
    <property type="expression patterns" value="Expressed in brain"/>
</dbReference>
<reference evidence="4" key="1">
    <citation type="submission" date="2014-08" db="EMBL/GenBank/DDBJ databases">
        <authorList>
            <person name="Senf B."/>
            <person name="Petzold A."/>
            <person name="Downie B.R."/>
            <person name="Koch P."/>
            <person name="Platzer M."/>
        </authorList>
    </citation>
    <scope>NUCLEOTIDE SEQUENCE [LARGE SCALE GENOMIC DNA]</scope>
    <source>
        <strain evidence="4">GRZ</strain>
    </source>
</reference>
<evidence type="ECO:0000256" key="2">
    <source>
        <dbReference type="SAM" id="MobiDB-lite"/>
    </source>
</evidence>
<reference evidence="3" key="2">
    <citation type="submission" date="2016-05" db="EMBL/GenBank/DDBJ databases">
        <authorList>
            <person name="Lavstsen T."/>
            <person name="Jespersen J.S."/>
        </authorList>
    </citation>
    <scope>NUCLEOTIDE SEQUENCE</scope>
    <source>
        <tissue evidence="3">Brain</tissue>
    </source>
</reference>
<comment type="similarity">
    <text evidence="1">Belongs to the FAM131 family.</text>
</comment>
<dbReference type="Proteomes" id="UP000694548">
    <property type="component" value="Chromosome sgr19"/>
</dbReference>
<feature type="region of interest" description="Disordered" evidence="2">
    <location>
        <begin position="464"/>
        <end position="485"/>
    </location>
</feature>
<dbReference type="PANTHER" id="PTHR15736">
    <property type="entry name" value="PROTEIN FAM131B-RELATED"/>
    <property type="match status" value="1"/>
</dbReference>
<evidence type="ECO:0000313" key="3">
    <source>
        <dbReference type="EMBL" id="SBP52574.1"/>
    </source>
</evidence>
<dbReference type="Pfam" id="PF15010">
    <property type="entry name" value="FAM131"/>
    <property type="match status" value="1"/>
</dbReference>
<dbReference type="Ensembl" id="ENSNFUT00015032629.1">
    <property type="protein sequence ID" value="ENSNFUP00015031223.1"/>
    <property type="gene ID" value="ENSNFUG00015015240.1"/>
</dbReference>
<reference evidence="3" key="3">
    <citation type="submission" date="2016-06" db="EMBL/GenBank/DDBJ databases">
        <title>The genome of a short-lived fish provides insights into sex chromosome evolution and the genetic control of aging.</title>
        <authorList>
            <person name="Reichwald K."/>
            <person name="Felder M."/>
            <person name="Petzold A."/>
            <person name="Koch P."/>
            <person name="Groth M."/>
            <person name="Platzer M."/>
        </authorList>
    </citation>
    <scope>NUCLEOTIDE SEQUENCE</scope>
    <source>
        <tissue evidence="3">Brain</tissue>
    </source>
</reference>
<sequence length="530" mass="57494">MTRTHPLCFSHTEERRRTVRRKEWRKRGEEEEERGEAHGGRSEEKCALDGWILFSQSCSSLCKTNMGCIGSRTIAADAVPVRKDGDQHGRAEFSWEGINLSMEDTTSILPRLKRKPANTYGIGALAKSSLSGVSGVSRSMKDKVTKPTAMAQGRVAHMIEWQSWGKPSAGPLGGAGHTNLQREKERRMENDAYSDLSDGEKEARFAAGIMQQFAISEATLFGWNSVDGESMGAGSNQGSVAHLSEVNQESITSRDQVLHHSSADVWPHTYVSQGLYCLSSSDAWEPITSQPSGVVSPAAGSYIMAAGGSSGAGGTPGEGFDGTVGGYLQQHQAQLALQQQSQLHQLQQLHHYQQQQFLQYQQQQSMEHRLHSASHSLQATPNSTIHSLGPPTHPRLADLWGAAQVDAHQVEIVGQLSAQMVDMVGGVVETVGEEPEPGSEGIPEQHVDEEELTRVEEVTLTLEPEPCSLTPSPLREEAPTTRGSSPGLLAQAAESVMERIPFDITPCVVQSLEEKDEDSEDGSIVIVATN</sequence>
<evidence type="ECO:0000313" key="4">
    <source>
        <dbReference type="Ensembl" id="ENSNFUP00015031223.1"/>
    </source>
</evidence>
<reference evidence="4" key="4">
    <citation type="submission" date="2025-05" db="UniProtKB">
        <authorList>
            <consortium name="Ensembl"/>
        </authorList>
    </citation>
    <scope>IDENTIFICATION</scope>
</reference>